<name>A0A1G2ASI8_9BACT</name>
<gene>
    <name evidence="2" type="ORF">A3B74_02915</name>
</gene>
<sequence>MTLAKNAGKKCHTLGFTAVRRAFLSVFKGGPMRESLSHAILCMFLFVEIIIFVFCIFSVILIAATETLAADSETETCMTLRDTASRKLSDALPFFEQCILDNFYDGVFEVHRNHSGYWQLFPFEDTSPTTFEPTSQHVLQSVASTQTISPMENTETSFPFQKASDYHDVLSVWNSFGTCGAKFIGTDDNWWDYVVGLATPPGFWYDGATAGSAMASWEECGIRDGYLLVEIRWFGTDLSWSEGTNPPTSIPVNTSTQKGMLIRSFSSERRAVELSWCFPDTVTGYITKRKLQVILFVPYRRAEEGGYYFSTTRFSTMIYDEIGPPTCHE</sequence>
<dbReference type="Proteomes" id="UP000177165">
    <property type="component" value="Unassembled WGS sequence"/>
</dbReference>
<keyword evidence="1" id="KW-1133">Transmembrane helix</keyword>
<evidence type="ECO:0000313" key="2">
    <source>
        <dbReference type="EMBL" id="OGY79874.1"/>
    </source>
</evidence>
<evidence type="ECO:0000313" key="3">
    <source>
        <dbReference type="Proteomes" id="UP000177165"/>
    </source>
</evidence>
<organism evidence="2 3">
    <name type="scientific">Candidatus Kerfeldbacteria bacterium RIFCSPHIGHO2_02_FULL_42_14</name>
    <dbReference type="NCBI Taxonomy" id="1798540"/>
    <lineage>
        <taxon>Bacteria</taxon>
        <taxon>Candidatus Kerfeldiibacteriota</taxon>
    </lineage>
</organism>
<keyword evidence="1" id="KW-0472">Membrane</keyword>
<accession>A0A1G2ASI8</accession>
<keyword evidence="1" id="KW-0812">Transmembrane</keyword>
<feature type="transmembrane region" description="Helical" evidence="1">
    <location>
        <begin position="40"/>
        <end position="64"/>
    </location>
</feature>
<protein>
    <submittedName>
        <fullName evidence="2">Uncharacterized protein</fullName>
    </submittedName>
</protein>
<dbReference type="STRING" id="1798540.A3B74_02915"/>
<reference evidence="2 3" key="1">
    <citation type="journal article" date="2016" name="Nat. Commun.">
        <title>Thousands of microbial genomes shed light on interconnected biogeochemical processes in an aquifer system.</title>
        <authorList>
            <person name="Anantharaman K."/>
            <person name="Brown C.T."/>
            <person name="Hug L.A."/>
            <person name="Sharon I."/>
            <person name="Castelle C.J."/>
            <person name="Probst A.J."/>
            <person name="Thomas B.C."/>
            <person name="Singh A."/>
            <person name="Wilkins M.J."/>
            <person name="Karaoz U."/>
            <person name="Brodie E.L."/>
            <person name="Williams K.H."/>
            <person name="Hubbard S.S."/>
            <person name="Banfield J.F."/>
        </authorList>
    </citation>
    <scope>NUCLEOTIDE SEQUENCE [LARGE SCALE GENOMIC DNA]</scope>
</reference>
<dbReference type="AlphaFoldDB" id="A0A1G2ASI8"/>
<comment type="caution">
    <text evidence="2">The sequence shown here is derived from an EMBL/GenBank/DDBJ whole genome shotgun (WGS) entry which is preliminary data.</text>
</comment>
<proteinExistence type="predicted"/>
<dbReference type="EMBL" id="MHKB01000004">
    <property type="protein sequence ID" value="OGY79874.1"/>
    <property type="molecule type" value="Genomic_DNA"/>
</dbReference>
<evidence type="ECO:0000256" key="1">
    <source>
        <dbReference type="SAM" id="Phobius"/>
    </source>
</evidence>